<dbReference type="OrthoDB" id="9774454at2"/>
<gene>
    <name evidence="5" type="ORF">BED41_09230</name>
</gene>
<evidence type="ECO:0000313" key="5">
    <source>
        <dbReference type="EMBL" id="ANZ45234.1"/>
    </source>
</evidence>
<feature type="domain" description="FAD-binding PCMH-type" evidence="4">
    <location>
        <begin position="1"/>
        <end position="209"/>
    </location>
</feature>
<dbReference type="InterPro" id="IPR051312">
    <property type="entry name" value="Diverse_Substr_Oxidored"/>
</dbReference>
<dbReference type="InterPro" id="IPR016167">
    <property type="entry name" value="FAD-bd_PCMH_sub1"/>
</dbReference>
<dbReference type="InterPro" id="IPR016169">
    <property type="entry name" value="FAD-bd_PCMH_sub2"/>
</dbReference>
<dbReference type="Gene3D" id="3.30.390.50">
    <property type="entry name" value="CO dehydrogenase flavoprotein, C-terminal domain"/>
    <property type="match status" value="1"/>
</dbReference>
<evidence type="ECO:0000256" key="1">
    <source>
        <dbReference type="ARBA" id="ARBA00022630"/>
    </source>
</evidence>
<dbReference type="InterPro" id="IPR036318">
    <property type="entry name" value="FAD-bd_PCMH-like_sf"/>
</dbReference>
<dbReference type="KEGG" id="cpor:BED41_09230"/>
<evidence type="ECO:0000259" key="4">
    <source>
        <dbReference type="PROSITE" id="PS51387"/>
    </source>
</evidence>
<dbReference type="STRING" id="1197717.BED41_09230"/>
<dbReference type="InterPro" id="IPR002346">
    <property type="entry name" value="Mopterin_DH_FAD-bd"/>
</dbReference>
<dbReference type="Gene3D" id="3.30.465.10">
    <property type="match status" value="1"/>
</dbReference>
<accession>A0A1B2I5J7</accession>
<dbReference type="AlphaFoldDB" id="A0A1B2I5J7"/>
<keyword evidence="3" id="KW-0560">Oxidoreductase</keyword>
<dbReference type="GO" id="GO:0071949">
    <property type="term" value="F:FAD binding"/>
    <property type="evidence" value="ECO:0007669"/>
    <property type="project" value="InterPro"/>
</dbReference>
<organism evidence="5 6">
    <name type="scientific">Cloacibacillus porcorum</name>
    <dbReference type="NCBI Taxonomy" id="1197717"/>
    <lineage>
        <taxon>Bacteria</taxon>
        <taxon>Thermotogati</taxon>
        <taxon>Synergistota</taxon>
        <taxon>Synergistia</taxon>
        <taxon>Synergistales</taxon>
        <taxon>Synergistaceae</taxon>
        <taxon>Cloacibacillus</taxon>
    </lineage>
</organism>
<dbReference type="GO" id="GO:0016491">
    <property type="term" value="F:oxidoreductase activity"/>
    <property type="evidence" value="ECO:0007669"/>
    <property type="project" value="UniProtKB-KW"/>
</dbReference>
<dbReference type="InterPro" id="IPR016166">
    <property type="entry name" value="FAD-bd_PCMH"/>
</dbReference>
<dbReference type="Proteomes" id="UP000093044">
    <property type="component" value="Chromosome"/>
</dbReference>
<dbReference type="GeneID" id="83058028"/>
<name>A0A1B2I5J7_9BACT</name>
<keyword evidence="6" id="KW-1185">Reference proteome</keyword>
<dbReference type="RefSeq" id="WP_066745141.1">
    <property type="nucleotide sequence ID" value="NZ_CP016757.1"/>
</dbReference>
<evidence type="ECO:0000256" key="2">
    <source>
        <dbReference type="ARBA" id="ARBA00022827"/>
    </source>
</evidence>
<dbReference type="PANTHER" id="PTHR42659">
    <property type="entry name" value="XANTHINE DEHYDROGENASE SUBUNIT C-RELATED"/>
    <property type="match status" value="1"/>
</dbReference>
<dbReference type="EMBL" id="CP016757">
    <property type="protein sequence ID" value="ANZ45234.1"/>
    <property type="molecule type" value="Genomic_DNA"/>
</dbReference>
<dbReference type="Pfam" id="PF00941">
    <property type="entry name" value="FAD_binding_5"/>
    <property type="match status" value="1"/>
</dbReference>
<dbReference type="PROSITE" id="PS51387">
    <property type="entry name" value="FAD_PCMH"/>
    <property type="match status" value="1"/>
</dbReference>
<proteinExistence type="predicted"/>
<evidence type="ECO:0000256" key="3">
    <source>
        <dbReference type="ARBA" id="ARBA00023002"/>
    </source>
</evidence>
<keyword evidence="2" id="KW-0274">FAD</keyword>
<sequence length="315" mass="34086">MYIKIKSLAEIEEQKLAGRFIAGGTDFVPLMKLGLKSPSMLIDVTNIPELCGVSLSDKEISIGAAATLTEIAEDAAVLQYLPALAQSAEKTASLQIRNVGTIGGNLMQDRRCIFFNQSASWRSSLPKCFKAGGDVCLQIRNSPFCRAIYYSDTATALVLYEAEAELLREGRLERVPVTKLIAEHSTANGLYAEESGPLLVRLHIPLPPEGEKSGFLKYSVRSSIDFPLVNFALRLSGGTRPAMAVAGAVAPAPLVLEKSSRQLDECSADSEVWTEEAVKEIKAGGGLIRESVVPPKVKQMSYRMIGELLRKLNAA</sequence>
<evidence type="ECO:0000313" key="6">
    <source>
        <dbReference type="Proteomes" id="UP000093044"/>
    </source>
</evidence>
<dbReference type="PANTHER" id="PTHR42659:SF2">
    <property type="entry name" value="XANTHINE DEHYDROGENASE SUBUNIT C-RELATED"/>
    <property type="match status" value="1"/>
</dbReference>
<dbReference type="Gene3D" id="3.30.43.10">
    <property type="entry name" value="Uridine Diphospho-n-acetylenolpyruvylglucosamine Reductase, domain 2"/>
    <property type="match status" value="1"/>
</dbReference>
<protein>
    <recommendedName>
        <fullName evidence="4">FAD-binding PCMH-type domain-containing protein</fullName>
    </recommendedName>
</protein>
<reference evidence="5" key="1">
    <citation type="submission" date="2016-08" db="EMBL/GenBank/DDBJ databases">
        <title>Complete genome of Cloacibacillus porcorum.</title>
        <authorList>
            <person name="Looft T."/>
            <person name="Bayles D.O."/>
            <person name="Alt D.P."/>
        </authorList>
    </citation>
    <scope>NUCLEOTIDE SEQUENCE [LARGE SCALE GENOMIC DNA]</scope>
    <source>
        <strain evidence="5">CL-84</strain>
    </source>
</reference>
<dbReference type="SUPFAM" id="SSF56176">
    <property type="entry name" value="FAD-binding/transporter-associated domain-like"/>
    <property type="match status" value="1"/>
</dbReference>
<keyword evidence="1" id="KW-0285">Flavoprotein</keyword>